<evidence type="ECO:0000256" key="4">
    <source>
        <dbReference type="SAM" id="Phobius"/>
    </source>
</evidence>
<gene>
    <name evidence="6" type="ORF">BSL78_25785</name>
</gene>
<dbReference type="PROSITE" id="PS50011">
    <property type="entry name" value="PROTEIN_KINASE_DOM"/>
    <property type="match status" value="1"/>
</dbReference>
<dbReference type="OrthoDB" id="98077at2759"/>
<dbReference type="PROSITE" id="PS00109">
    <property type="entry name" value="PROTEIN_KINASE_TYR"/>
    <property type="match status" value="1"/>
</dbReference>
<dbReference type="PROSITE" id="PS00107">
    <property type="entry name" value="PROTEIN_KINASE_ATP"/>
    <property type="match status" value="1"/>
</dbReference>
<dbReference type="Proteomes" id="UP000230750">
    <property type="component" value="Unassembled WGS sequence"/>
</dbReference>
<keyword evidence="6" id="KW-0675">Receptor</keyword>
<evidence type="ECO:0000259" key="5">
    <source>
        <dbReference type="PROSITE" id="PS50011"/>
    </source>
</evidence>
<dbReference type="InterPro" id="IPR000719">
    <property type="entry name" value="Prot_kinase_dom"/>
</dbReference>
<keyword evidence="4" id="KW-1133">Transmembrane helix</keyword>
<evidence type="ECO:0000256" key="2">
    <source>
        <dbReference type="ARBA" id="ARBA00051243"/>
    </source>
</evidence>
<dbReference type="PANTHER" id="PTHR24416:SF620">
    <property type="entry name" value="TYROSINE-PROTEIN KINASE RECEPTOR TORSO"/>
    <property type="match status" value="1"/>
</dbReference>
<dbReference type="InterPro" id="IPR011009">
    <property type="entry name" value="Kinase-like_dom_sf"/>
</dbReference>
<evidence type="ECO:0000313" key="6">
    <source>
        <dbReference type="EMBL" id="PIK37378.1"/>
    </source>
</evidence>
<evidence type="ECO:0000256" key="1">
    <source>
        <dbReference type="ARBA" id="ARBA00004167"/>
    </source>
</evidence>
<dbReference type="InterPro" id="IPR001245">
    <property type="entry name" value="Ser-Thr/Tyr_kinase_cat_dom"/>
</dbReference>
<dbReference type="GO" id="GO:0043235">
    <property type="term" value="C:receptor complex"/>
    <property type="evidence" value="ECO:0007669"/>
    <property type="project" value="TreeGrafter"/>
</dbReference>
<protein>
    <submittedName>
        <fullName evidence="6">Putative fibroblast growth factor receptor-like</fullName>
    </submittedName>
</protein>
<dbReference type="InterPro" id="IPR017441">
    <property type="entry name" value="Protein_kinase_ATP_BS"/>
</dbReference>
<dbReference type="InterPro" id="IPR008266">
    <property type="entry name" value="Tyr_kinase_AS"/>
</dbReference>
<keyword evidence="7" id="KW-1185">Reference proteome</keyword>
<dbReference type="GO" id="GO:0005886">
    <property type="term" value="C:plasma membrane"/>
    <property type="evidence" value="ECO:0007669"/>
    <property type="project" value="TreeGrafter"/>
</dbReference>
<dbReference type="GO" id="GO:0004714">
    <property type="term" value="F:transmembrane receptor protein tyrosine kinase activity"/>
    <property type="evidence" value="ECO:0007669"/>
    <property type="project" value="UniProtKB-EC"/>
</dbReference>
<keyword evidence="3" id="KW-0547">Nucleotide-binding</keyword>
<proteinExistence type="predicted"/>
<evidence type="ECO:0000256" key="3">
    <source>
        <dbReference type="PROSITE-ProRule" id="PRU10141"/>
    </source>
</evidence>
<dbReference type="GO" id="GO:0005524">
    <property type="term" value="F:ATP binding"/>
    <property type="evidence" value="ECO:0007669"/>
    <property type="project" value="UniProtKB-UniRule"/>
</dbReference>
<dbReference type="EMBL" id="MRZV01001511">
    <property type="protein sequence ID" value="PIK37378.1"/>
    <property type="molecule type" value="Genomic_DNA"/>
</dbReference>
<dbReference type="STRING" id="307972.A0A2G8JNT6"/>
<evidence type="ECO:0000313" key="7">
    <source>
        <dbReference type="Proteomes" id="UP000230750"/>
    </source>
</evidence>
<feature type="binding site" evidence="3">
    <location>
        <position position="218"/>
    </location>
    <ligand>
        <name>ATP</name>
        <dbReference type="ChEBI" id="CHEBI:30616"/>
    </ligand>
</feature>
<sequence length="491" mass="54989">MRTLEEYRIQLHTTNQVNTWEAISAEIQEGLEYKLTIIPYVSSDYANNPEPGRLATKLFLAEISEEDFTDHPFTTEQETDTVVRDNGDEASMGIQSTSFAPGPKPTPESVSSTSTTMILIIGLFAVFVIVVVIVCFLLTKRRRRIRKDILENLHLEQMYQEKAIEKTREVDPILTDKEISHDKVIIEQKLGEGEFGVVHMGKVTGMKNKVEDVTVAIKTTKVGAFSDVKEDLINEMKLIAELGDHVNILCLLACCSMNEPFYLITEYMKYGDLLGFLRDCRKLASAERDQVYSVGELQQLIIARDIANGMAHIQERRFYHGDLAARNVLVGEGLAIKIPDFGLADDIYTRGYKRRATEQKIPVKWCSLETIINGICSSEGDALSFGVLLYEIFTLGGTPYPCISPRLLVSQLKNGYRMDQPGSCPDDVVKSRFSLDISVKTSKSNAAVVGENLWKLSAWISTNADGNGTKYALNDNIFSEQNAGKTFKKHR</sequence>
<dbReference type="InterPro" id="IPR050122">
    <property type="entry name" value="RTK"/>
</dbReference>
<keyword evidence="4" id="KW-0472">Membrane</keyword>
<dbReference type="AlphaFoldDB" id="A0A2G8JNT6"/>
<dbReference type="GO" id="GO:0007169">
    <property type="term" value="P:cell surface receptor protein tyrosine kinase signaling pathway"/>
    <property type="evidence" value="ECO:0007669"/>
    <property type="project" value="TreeGrafter"/>
</dbReference>
<keyword evidence="4" id="KW-0812">Transmembrane</keyword>
<comment type="subcellular location">
    <subcellularLocation>
        <location evidence="1">Membrane</location>
        <topology evidence="1">Single-pass membrane protein</topology>
    </subcellularLocation>
</comment>
<dbReference type="PRINTS" id="PR00109">
    <property type="entry name" value="TYRKINASE"/>
</dbReference>
<dbReference type="PANTHER" id="PTHR24416">
    <property type="entry name" value="TYROSINE-PROTEIN KINASE RECEPTOR"/>
    <property type="match status" value="1"/>
</dbReference>
<name>A0A2G8JNT6_STIJA</name>
<reference evidence="6 7" key="1">
    <citation type="journal article" date="2017" name="PLoS Biol.">
        <title>The sea cucumber genome provides insights into morphological evolution and visceral regeneration.</title>
        <authorList>
            <person name="Zhang X."/>
            <person name="Sun L."/>
            <person name="Yuan J."/>
            <person name="Sun Y."/>
            <person name="Gao Y."/>
            <person name="Zhang L."/>
            <person name="Li S."/>
            <person name="Dai H."/>
            <person name="Hamel J.F."/>
            <person name="Liu C."/>
            <person name="Yu Y."/>
            <person name="Liu S."/>
            <person name="Lin W."/>
            <person name="Guo K."/>
            <person name="Jin S."/>
            <person name="Xu P."/>
            <person name="Storey K.B."/>
            <person name="Huan P."/>
            <person name="Zhang T."/>
            <person name="Zhou Y."/>
            <person name="Zhang J."/>
            <person name="Lin C."/>
            <person name="Li X."/>
            <person name="Xing L."/>
            <person name="Huo D."/>
            <person name="Sun M."/>
            <person name="Wang L."/>
            <person name="Mercier A."/>
            <person name="Li F."/>
            <person name="Yang H."/>
            <person name="Xiang J."/>
        </authorList>
    </citation>
    <scope>NUCLEOTIDE SEQUENCE [LARGE SCALE GENOMIC DNA]</scope>
    <source>
        <strain evidence="6">Shaxun</strain>
        <tissue evidence="6">Muscle</tissue>
    </source>
</reference>
<keyword evidence="3" id="KW-0067">ATP-binding</keyword>
<dbReference type="CDD" id="cd00192">
    <property type="entry name" value="PTKc"/>
    <property type="match status" value="1"/>
</dbReference>
<dbReference type="SUPFAM" id="SSF56112">
    <property type="entry name" value="Protein kinase-like (PK-like)"/>
    <property type="match status" value="1"/>
</dbReference>
<dbReference type="Pfam" id="PF07714">
    <property type="entry name" value="PK_Tyr_Ser-Thr"/>
    <property type="match status" value="1"/>
</dbReference>
<feature type="transmembrane region" description="Helical" evidence="4">
    <location>
        <begin position="117"/>
        <end position="138"/>
    </location>
</feature>
<comment type="catalytic activity">
    <reaction evidence="2">
        <text>L-tyrosyl-[protein] + ATP = O-phospho-L-tyrosyl-[protein] + ADP + H(+)</text>
        <dbReference type="Rhea" id="RHEA:10596"/>
        <dbReference type="Rhea" id="RHEA-COMP:10136"/>
        <dbReference type="Rhea" id="RHEA-COMP:20101"/>
        <dbReference type="ChEBI" id="CHEBI:15378"/>
        <dbReference type="ChEBI" id="CHEBI:30616"/>
        <dbReference type="ChEBI" id="CHEBI:46858"/>
        <dbReference type="ChEBI" id="CHEBI:61978"/>
        <dbReference type="ChEBI" id="CHEBI:456216"/>
        <dbReference type="EC" id="2.7.10.1"/>
    </reaction>
</comment>
<comment type="caution">
    <text evidence="6">The sequence shown here is derived from an EMBL/GenBank/DDBJ whole genome shotgun (WGS) entry which is preliminary data.</text>
</comment>
<accession>A0A2G8JNT6</accession>
<dbReference type="Gene3D" id="1.10.510.10">
    <property type="entry name" value="Transferase(Phosphotransferase) domain 1"/>
    <property type="match status" value="1"/>
</dbReference>
<feature type="domain" description="Protein kinase" evidence="5">
    <location>
        <begin position="184"/>
        <end position="460"/>
    </location>
</feature>
<dbReference type="Gene3D" id="3.30.200.20">
    <property type="entry name" value="Phosphorylase Kinase, domain 1"/>
    <property type="match status" value="1"/>
</dbReference>
<organism evidence="6 7">
    <name type="scientific">Stichopus japonicus</name>
    <name type="common">Sea cucumber</name>
    <dbReference type="NCBI Taxonomy" id="307972"/>
    <lineage>
        <taxon>Eukaryota</taxon>
        <taxon>Metazoa</taxon>
        <taxon>Echinodermata</taxon>
        <taxon>Eleutherozoa</taxon>
        <taxon>Echinozoa</taxon>
        <taxon>Holothuroidea</taxon>
        <taxon>Aspidochirotacea</taxon>
        <taxon>Aspidochirotida</taxon>
        <taxon>Stichopodidae</taxon>
        <taxon>Apostichopus</taxon>
    </lineage>
</organism>